<dbReference type="SUPFAM" id="SSF51735">
    <property type="entry name" value="NAD(P)-binding Rossmann-fold domains"/>
    <property type="match status" value="1"/>
</dbReference>
<sequence>MEHDDVLVTGGAGFIGSRFVEELAQTDANVIAVDNCFAGEPSLVPEDVRFEHIDIRSAEFRELVRTVEPDAIVHLAAIHYIPYCNEHPEEAFAVNVMGTRNLLAAARELPDLETMVFASSAAVYPPREGPNSETSETGPTDIYGQTKLIGEDLMELFAEQTATPTVAARLFNVYGPNETNEHLIPAVLKQVRDGKREIELGNLTPKRDFIHVSDVANALVTLLNGADGGYSAYNVGTGTEYSVREIVEKTSEALGEGIEITQADDRVRESDRPHLQADISRIRADFGWEPTVEFVEGLKDLLHHDEEVLVT</sequence>
<gene>
    <name evidence="3" type="ORF">OS889_07310</name>
</gene>
<comment type="similarity">
    <text evidence="1">Belongs to the NAD(P)-dependent epimerase/dehydratase family.</text>
</comment>
<protein>
    <submittedName>
        <fullName evidence="3">NAD-dependent epimerase/dehydratase family protein</fullName>
    </submittedName>
</protein>
<dbReference type="PRINTS" id="PR01713">
    <property type="entry name" value="NUCEPIMERASE"/>
</dbReference>
<comment type="caution">
    <text evidence="3">The sequence shown here is derived from an EMBL/GenBank/DDBJ whole genome shotgun (WGS) entry which is preliminary data.</text>
</comment>
<dbReference type="Gene3D" id="3.40.50.720">
    <property type="entry name" value="NAD(P)-binding Rossmann-like Domain"/>
    <property type="match status" value="1"/>
</dbReference>
<reference evidence="3 4" key="1">
    <citation type="submission" date="2024-08" db="EMBL/GenBank/DDBJ databases">
        <title>Halobellus sp. MBLA0158 whole genome sequence.</title>
        <authorList>
            <person name="Hwang C.Y."/>
            <person name="Cho E.-S."/>
            <person name="Seo M.-J."/>
        </authorList>
    </citation>
    <scope>NUCLEOTIDE SEQUENCE [LARGE SCALE GENOMIC DNA]</scope>
    <source>
        <strain evidence="3 4">MBLA0158</strain>
    </source>
</reference>
<proteinExistence type="inferred from homology"/>
<accession>A0ABD5MBC6</accession>
<dbReference type="Gene3D" id="3.90.25.10">
    <property type="entry name" value="UDP-galactose 4-epimerase, domain 1"/>
    <property type="match status" value="1"/>
</dbReference>
<dbReference type="EMBL" id="JBGNYA010000001">
    <property type="protein sequence ID" value="MFA1610806.1"/>
    <property type="molecule type" value="Genomic_DNA"/>
</dbReference>
<dbReference type="Proteomes" id="UP001570511">
    <property type="component" value="Unassembled WGS sequence"/>
</dbReference>
<feature type="domain" description="NAD-dependent epimerase/dehydratase" evidence="2">
    <location>
        <begin position="6"/>
        <end position="236"/>
    </location>
</feature>
<evidence type="ECO:0000313" key="4">
    <source>
        <dbReference type="Proteomes" id="UP001570511"/>
    </source>
</evidence>
<organism evidence="3 4">
    <name type="scientific">Halobellus rubicundus</name>
    <dbReference type="NCBI Taxonomy" id="2996466"/>
    <lineage>
        <taxon>Archaea</taxon>
        <taxon>Methanobacteriati</taxon>
        <taxon>Methanobacteriota</taxon>
        <taxon>Stenosarchaea group</taxon>
        <taxon>Halobacteria</taxon>
        <taxon>Halobacteriales</taxon>
        <taxon>Haloferacaceae</taxon>
        <taxon>Halobellus</taxon>
    </lineage>
</organism>
<name>A0ABD5MBC6_9EURY</name>
<dbReference type="RefSeq" id="WP_372388592.1">
    <property type="nucleotide sequence ID" value="NZ_JBGNYA010000001.1"/>
</dbReference>
<evidence type="ECO:0000256" key="1">
    <source>
        <dbReference type="ARBA" id="ARBA00007637"/>
    </source>
</evidence>
<evidence type="ECO:0000259" key="2">
    <source>
        <dbReference type="Pfam" id="PF01370"/>
    </source>
</evidence>
<dbReference type="AlphaFoldDB" id="A0ABD5MBC6"/>
<keyword evidence="4" id="KW-1185">Reference proteome</keyword>
<dbReference type="Pfam" id="PF01370">
    <property type="entry name" value="Epimerase"/>
    <property type="match status" value="1"/>
</dbReference>
<dbReference type="PANTHER" id="PTHR43000">
    <property type="entry name" value="DTDP-D-GLUCOSE 4,6-DEHYDRATASE-RELATED"/>
    <property type="match status" value="1"/>
</dbReference>
<dbReference type="InterPro" id="IPR036291">
    <property type="entry name" value="NAD(P)-bd_dom_sf"/>
</dbReference>
<dbReference type="InterPro" id="IPR001509">
    <property type="entry name" value="Epimerase_deHydtase"/>
</dbReference>
<evidence type="ECO:0000313" key="3">
    <source>
        <dbReference type="EMBL" id="MFA1610806.1"/>
    </source>
</evidence>